<dbReference type="FunFam" id="1.20.120.80:FF:000002">
    <property type="entry name" value="Cytochrome c oxidase subunit 3"/>
    <property type="match status" value="1"/>
</dbReference>
<dbReference type="InterPro" id="IPR024791">
    <property type="entry name" value="Cyt_c/ubiquinol_Oxase_su3"/>
</dbReference>
<geneLocation type="mitochondrion" evidence="11"/>
<feature type="transmembrane region" description="Helical" evidence="9">
    <location>
        <begin position="165"/>
        <end position="187"/>
    </location>
</feature>
<dbReference type="InterPro" id="IPR000298">
    <property type="entry name" value="Cyt_c_oxidase-like_su3"/>
</dbReference>
<dbReference type="PANTHER" id="PTHR11403">
    <property type="entry name" value="CYTOCHROME C OXIDASE SUBUNIT III"/>
    <property type="match status" value="1"/>
</dbReference>
<dbReference type="GO" id="GO:0031967">
    <property type="term" value="C:organelle envelope"/>
    <property type="evidence" value="ECO:0007669"/>
    <property type="project" value="UniProtKB-ARBA"/>
</dbReference>
<dbReference type="Gene3D" id="1.10.287.70">
    <property type="match status" value="1"/>
</dbReference>
<sequence length="266" mass="31100">MYRFQKHPFHIVDPSLWPFFSSFAAFFTLLGFVMYMHYYQKGLFLMKYGFVLLLLSMGFWWRDVIRESTFEGNHTSYVRTGLKMGMILFIASEAMLFFAFFWAFFHSSLNPTLDLGSIWPPKGINALNPFHVPLLNTFVLLNSGAFVTWAHYALLAGLRRQTISALIYTVILALFFTLLQAFEYLGASFNISDGIYGSVFYMTTGLHGTHVLIGSLFLIVCLIRLINHHFTKKHHIGFESAIWYWHFVDIVWIFVYLFIYWWGYGI</sequence>
<dbReference type="InterPro" id="IPR013833">
    <property type="entry name" value="Cyt_c_oxidase_su3_a-hlx"/>
</dbReference>
<dbReference type="GO" id="GO:0016491">
    <property type="term" value="F:oxidoreductase activity"/>
    <property type="evidence" value="ECO:0007669"/>
    <property type="project" value="UniProtKB-KW"/>
</dbReference>
<dbReference type="PROSITE" id="PS50253">
    <property type="entry name" value="COX3"/>
    <property type="match status" value="1"/>
</dbReference>
<comment type="function">
    <text evidence="8">Component of the cytochrome c oxidase, the last enzyme in the mitochondrial electron transport chain which drives oxidative phosphorylation. The respiratory chain contains 3 multisubunit complexes succinate dehydrogenase (complex II, CII), ubiquinol-cytochrome c oxidoreductase (cytochrome b-c1 complex, complex III, CIII) and cytochrome c oxidase (complex IV, CIV), that cooperate to transfer electrons derived from NADH and succinate to molecular oxygen, creating an electrochemical gradient over the inner membrane that drives transmembrane transport and the ATP synthase. Cytochrome c oxidase is the component of the respiratory chain that catalyzes the reduction of oxygen to water. Electrons originating from reduced cytochrome c in the intermembrane space (IMS) are transferred via the dinuclear copper A center (CU(A)) of subunit 2 and heme A of subunit 1 to the active site in subunit 1, a binuclear center (BNC) formed by heme A3 and copper B (CU(B)). The BNC reduces molecular oxygen to 2 water molecules using 4 electrons from cytochrome c in the IMS and 4 protons from the mitochondrial matrix.</text>
</comment>
<dbReference type="AlphaFoldDB" id="A0A5B9IT22"/>
<dbReference type="GO" id="GO:0045277">
    <property type="term" value="C:respiratory chain complex IV"/>
    <property type="evidence" value="ECO:0007669"/>
    <property type="project" value="UniProtKB-ARBA"/>
</dbReference>
<dbReference type="FunFam" id="1.10.287.70:FF:000082">
    <property type="entry name" value="Cytochrome c oxidase subunit 3"/>
    <property type="match status" value="1"/>
</dbReference>
<name>A0A5B9IT22_9STRA</name>
<dbReference type="InterPro" id="IPR033945">
    <property type="entry name" value="Cyt_c_oxase_su3_dom"/>
</dbReference>
<feature type="domain" description="Heme-copper oxidase subunit III family profile" evidence="10">
    <location>
        <begin position="5"/>
        <end position="264"/>
    </location>
</feature>
<dbReference type="GeneID" id="41791395"/>
<keyword evidence="5" id="KW-1278">Translocase</keyword>
<dbReference type="GO" id="GO:0031090">
    <property type="term" value="C:organelle membrane"/>
    <property type="evidence" value="ECO:0007669"/>
    <property type="project" value="UniProtKB-ARBA"/>
</dbReference>
<evidence type="ECO:0000256" key="1">
    <source>
        <dbReference type="ARBA" id="ARBA00004141"/>
    </source>
</evidence>
<dbReference type="SUPFAM" id="SSF81452">
    <property type="entry name" value="Cytochrome c oxidase subunit III-like"/>
    <property type="match status" value="1"/>
</dbReference>
<dbReference type="EMBL" id="MK702077">
    <property type="protein sequence ID" value="QEF30275.1"/>
    <property type="molecule type" value="Genomic_DNA"/>
</dbReference>
<evidence type="ECO:0000313" key="11">
    <source>
        <dbReference type="EMBL" id="QEF30275.1"/>
    </source>
</evidence>
<evidence type="ECO:0000256" key="3">
    <source>
        <dbReference type="ARBA" id="ARBA00015944"/>
    </source>
</evidence>
<feature type="transmembrane region" description="Helical" evidence="9">
    <location>
        <begin position="82"/>
        <end position="105"/>
    </location>
</feature>
<keyword evidence="4 8" id="KW-0812">Transmembrane</keyword>
<dbReference type="InterPro" id="IPR035973">
    <property type="entry name" value="Cyt_c_oxidase_su3-like_sf"/>
</dbReference>
<evidence type="ECO:0000256" key="2">
    <source>
        <dbReference type="ARBA" id="ARBA00010581"/>
    </source>
</evidence>
<dbReference type="Gene3D" id="1.20.120.80">
    <property type="entry name" value="Cytochrome c oxidase, subunit III, four-helix bundle"/>
    <property type="match status" value="1"/>
</dbReference>
<accession>A0A5B9IT22</accession>
<evidence type="ECO:0000256" key="7">
    <source>
        <dbReference type="ARBA" id="ARBA00023136"/>
    </source>
</evidence>
<keyword evidence="8 11" id="KW-0496">Mitochondrion</keyword>
<comment type="subcellular location">
    <subcellularLocation>
        <location evidence="1">Membrane</location>
        <topology evidence="1">Multi-pass membrane protein</topology>
    </subcellularLocation>
</comment>
<feature type="transmembrane region" description="Helical" evidence="9">
    <location>
        <begin position="138"/>
        <end position="158"/>
    </location>
</feature>
<feature type="transmembrane region" description="Helical" evidence="9">
    <location>
        <begin position="243"/>
        <end position="263"/>
    </location>
</feature>
<evidence type="ECO:0000256" key="6">
    <source>
        <dbReference type="ARBA" id="ARBA00022989"/>
    </source>
</evidence>
<keyword evidence="11" id="KW-0560">Oxidoreductase</keyword>
<dbReference type="PANTHER" id="PTHR11403:SF7">
    <property type="entry name" value="CYTOCHROME C OXIDASE SUBUNIT 3"/>
    <property type="match status" value="1"/>
</dbReference>
<proteinExistence type="inferred from homology"/>
<evidence type="ECO:0000256" key="4">
    <source>
        <dbReference type="ARBA" id="ARBA00022692"/>
    </source>
</evidence>
<dbReference type="Pfam" id="PF00510">
    <property type="entry name" value="COX3"/>
    <property type="match status" value="1"/>
</dbReference>
<feature type="transmembrane region" description="Helical" evidence="9">
    <location>
        <begin position="199"/>
        <end position="223"/>
    </location>
</feature>
<dbReference type="GO" id="GO:0004129">
    <property type="term" value="F:cytochrome-c oxidase activity"/>
    <property type="evidence" value="ECO:0007669"/>
    <property type="project" value="InterPro"/>
</dbReference>
<evidence type="ECO:0000256" key="9">
    <source>
        <dbReference type="SAM" id="Phobius"/>
    </source>
</evidence>
<organism evidence="11">
    <name type="scientific">Cafileria marina</name>
    <dbReference type="NCBI Taxonomy" id="2557541"/>
    <lineage>
        <taxon>Eukaryota</taxon>
        <taxon>Sar</taxon>
        <taxon>Stramenopiles</taxon>
        <taxon>Bigyra</taxon>
        <taxon>Opalozoa</taxon>
        <taxon>Bicosoecida</taxon>
        <taxon>Cafileria</taxon>
    </lineage>
</organism>
<dbReference type="GO" id="GO:0005739">
    <property type="term" value="C:mitochondrion"/>
    <property type="evidence" value="ECO:0007669"/>
    <property type="project" value="TreeGrafter"/>
</dbReference>
<evidence type="ECO:0000256" key="5">
    <source>
        <dbReference type="ARBA" id="ARBA00022967"/>
    </source>
</evidence>
<evidence type="ECO:0000256" key="8">
    <source>
        <dbReference type="RuleBase" id="RU003375"/>
    </source>
</evidence>
<protein>
    <recommendedName>
        <fullName evidence="3 8">Cytochrome c oxidase subunit 3</fullName>
    </recommendedName>
</protein>
<keyword evidence="6 9" id="KW-1133">Transmembrane helix</keyword>
<keyword evidence="7 9" id="KW-0472">Membrane</keyword>
<gene>
    <name evidence="11" type="primary">cox3</name>
</gene>
<evidence type="ECO:0000259" key="10">
    <source>
        <dbReference type="PROSITE" id="PS50253"/>
    </source>
</evidence>
<feature type="transmembrane region" description="Helical" evidence="9">
    <location>
        <begin position="44"/>
        <end position="61"/>
    </location>
</feature>
<dbReference type="GO" id="GO:0006123">
    <property type="term" value="P:mitochondrial electron transport, cytochrome c to oxygen"/>
    <property type="evidence" value="ECO:0007669"/>
    <property type="project" value="UniProtKB-ARBA"/>
</dbReference>
<dbReference type="RefSeq" id="YP_009688851.1">
    <property type="nucleotide sequence ID" value="NC_044635.1"/>
</dbReference>
<comment type="similarity">
    <text evidence="2 8">Belongs to the cytochrome c oxidase subunit 3 family.</text>
</comment>
<dbReference type="CDD" id="cd01665">
    <property type="entry name" value="Cyt_c_Oxidase_III"/>
    <property type="match status" value="1"/>
</dbReference>
<reference evidence="11" key="1">
    <citation type="journal article" date="2019" name="Microorganisms">
        <title>Morphology, Ultrastructure, and Mitochondrial Genome of the Marine Non-Photosynthetic Bicosoecid Cafileria marina Gen. et sp. nov.</title>
        <authorList>
            <person name="Jirsova D."/>
            <person name="Fussy Z."/>
            <person name="Richtova J."/>
            <person name="Gruber A."/>
            <person name="Obornik M."/>
        </authorList>
    </citation>
    <scope>NUCLEOTIDE SEQUENCE</scope>
    <source>
        <strain evidence="11">Kf007</strain>
    </source>
</reference>
<feature type="transmembrane region" description="Helical" evidence="9">
    <location>
        <begin position="16"/>
        <end position="38"/>
    </location>
</feature>